<sequence length="608" mass="68334">MEKRKWPWKKKSSERSPGESESSGSFSSHSERYSDEQEVMREQQPTNDKSPSSEVTSKATSSMDDEVHETVKSLTQKLSAALVNLSVKEDLVKQHAKVAEEAVAGWEKAENEVASLKHQLEAALQQNMNLEVRASHLDGALKECVRQLRQSKDEQEKRISDAVHEKSTEWESHKAELEQQILHLQNNSSDFLESLERENTSLRQELGSCLKELEIVTVERDLSTRAAESASKLQLESIKKIARLEAECRKLQSNIFRKSPPLGNHKSSFYAESLIDSCKSSNTSEQNCSDFDLVKNERHSPKNLAVEIDMMDDFLEMERLVALPKPENESSFSNVESTSMDNPLRGELDLMTKRVDELENELKRVEMEKLELQKALDDSLDSLKVAECKMKEVEIKLEEVQKEFKAVNEMKELLEFKLVGMEAEARTHSANVESLRAEVEGEKKLSAQLSGKCRELESELTRRIQEYELVESINLNAEPKVKQEDIAVAADKLAECQKTIASLGRQLESLATLEDFLIDTSSIPGLSKAPPNEGDAWGLTSKDSLSLTSGDLDHHPRMSMDSHGRVANRDEDLLPTSSSNNHIVAAGNGFGKFFSRSMNVIELGNSQD</sequence>
<feature type="region of interest" description="Disordered" evidence="4">
    <location>
        <begin position="1"/>
        <end position="72"/>
    </location>
</feature>
<gene>
    <name evidence="5" type="ORF">SHERM_06865</name>
</gene>
<accession>A0A9N7NZZ5</accession>
<dbReference type="EMBL" id="CACSLK010034002">
    <property type="protein sequence ID" value="CAA0840826.1"/>
    <property type="molecule type" value="Genomic_DNA"/>
</dbReference>
<keyword evidence="6" id="KW-1185">Reference proteome</keyword>
<organism evidence="5 6">
    <name type="scientific">Striga hermonthica</name>
    <name type="common">Purple witchweed</name>
    <name type="synonym">Buchnera hermonthica</name>
    <dbReference type="NCBI Taxonomy" id="68872"/>
    <lineage>
        <taxon>Eukaryota</taxon>
        <taxon>Viridiplantae</taxon>
        <taxon>Streptophyta</taxon>
        <taxon>Embryophyta</taxon>
        <taxon>Tracheophyta</taxon>
        <taxon>Spermatophyta</taxon>
        <taxon>Magnoliopsida</taxon>
        <taxon>eudicotyledons</taxon>
        <taxon>Gunneridae</taxon>
        <taxon>Pentapetalae</taxon>
        <taxon>asterids</taxon>
        <taxon>lamiids</taxon>
        <taxon>Lamiales</taxon>
        <taxon>Orobanchaceae</taxon>
        <taxon>Buchnereae</taxon>
        <taxon>Striga</taxon>
    </lineage>
</organism>
<dbReference type="PANTHER" id="PTHR31580">
    <property type="entry name" value="FILAMENT-LIKE PLANT PROTEIN 4"/>
    <property type="match status" value="1"/>
</dbReference>
<proteinExistence type="inferred from homology"/>
<evidence type="ECO:0000256" key="1">
    <source>
        <dbReference type="ARBA" id="ARBA00005921"/>
    </source>
</evidence>
<feature type="compositionally biased region" description="Low complexity" evidence="4">
    <location>
        <begin position="19"/>
        <end position="28"/>
    </location>
</feature>
<dbReference type="Pfam" id="PF05911">
    <property type="entry name" value="FPP"/>
    <property type="match status" value="3"/>
</dbReference>
<dbReference type="PANTHER" id="PTHR31580:SF5">
    <property type="entry name" value="FILAMENT-LIKE PLANT PROTEIN 1-RELATED"/>
    <property type="match status" value="1"/>
</dbReference>
<feature type="coiled-coil region" evidence="3">
    <location>
        <begin position="348"/>
        <end position="438"/>
    </location>
</feature>
<feature type="coiled-coil region" evidence="3">
    <location>
        <begin position="106"/>
        <end position="254"/>
    </location>
</feature>
<evidence type="ECO:0000313" key="5">
    <source>
        <dbReference type="EMBL" id="CAA0840826.1"/>
    </source>
</evidence>
<comment type="caution">
    <text evidence="5">The sequence shown here is derived from an EMBL/GenBank/DDBJ whole genome shotgun (WGS) entry which is preliminary data.</text>
</comment>
<protein>
    <submittedName>
        <fullName evidence="5">Filament-like plant protein 3</fullName>
    </submittedName>
</protein>
<name>A0A9N7NZZ5_STRHE</name>
<dbReference type="OrthoDB" id="128924at2759"/>
<reference evidence="5" key="1">
    <citation type="submission" date="2019-12" db="EMBL/GenBank/DDBJ databases">
        <authorList>
            <person name="Scholes J."/>
        </authorList>
    </citation>
    <scope>NUCLEOTIDE SEQUENCE</scope>
</reference>
<keyword evidence="2 3" id="KW-0175">Coiled coil</keyword>
<comment type="similarity">
    <text evidence="1">Belongs to the FPP family.</text>
</comment>
<feature type="compositionally biased region" description="Basic and acidic residues" evidence="4">
    <location>
        <begin position="29"/>
        <end position="41"/>
    </location>
</feature>
<feature type="compositionally biased region" description="Basic and acidic residues" evidence="4">
    <location>
        <begin position="1"/>
        <end position="18"/>
    </location>
</feature>
<feature type="compositionally biased region" description="Polar residues" evidence="4">
    <location>
        <begin position="43"/>
        <end position="62"/>
    </location>
</feature>
<evidence type="ECO:0000256" key="3">
    <source>
        <dbReference type="SAM" id="Coils"/>
    </source>
</evidence>
<dbReference type="AlphaFoldDB" id="A0A9N7NZZ5"/>
<evidence type="ECO:0000256" key="4">
    <source>
        <dbReference type="SAM" id="MobiDB-lite"/>
    </source>
</evidence>
<evidence type="ECO:0000313" key="6">
    <source>
        <dbReference type="Proteomes" id="UP001153555"/>
    </source>
</evidence>
<evidence type="ECO:0000256" key="2">
    <source>
        <dbReference type="ARBA" id="ARBA00023054"/>
    </source>
</evidence>
<dbReference type="Proteomes" id="UP001153555">
    <property type="component" value="Unassembled WGS sequence"/>
</dbReference>
<dbReference type="InterPro" id="IPR008587">
    <property type="entry name" value="FPP_plant"/>
</dbReference>